<dbReference type="PANTHER" id="PTHR35869:SF1">
    <property type="entry name" value="OUTER-MEMBRANE LIPOPROTEIN CARRIER PROTEIN"/>
    <property type="match status" value="1"/>
</dbReference>
<evidence type="ECO:0000313" key="3">
    <source>
        <dbReference type="EMBL" id="QKV20711.1"/>
    </source>
</evidence>
<protein>
    <submittedName>
        <fullName evidence="3">Outer membrane lipoprotein carrier protein LolA</fullName>
    </submittedName>
</protein>
<dbReference type="PANTHER" id="PTHR35869">
    <property type="entry name" value="OUTER-MEMBRANE LIPOPROTEIN CARRIER PROTEIN"/>
    <property type="match status" value="1"/>
</dbReference>
<dbReference type="InterPro" id="IPR006311">
    <property type="entry name" value="TAT_signal"/>
</dbReference>
<dbReference type="PROSITE" id="PS51318">
    <property type="entry name" value="TAT"/>
    <property type="match status" value="1"/>
</dbReference>
<dbReference type="EMBL" id="CP054836">
    <property type="protein sequence ID" value="QKV20711.1"/>
    <property type="molecule type" value="Genomic_DNA"/>
</dbReference>
<reference evidence="3 4" key="1">
    <citation type="submission" date="2020-06" db="EMBL/GenBank/DDBJ databases">
        <title>Oricola thermophila sp. nov. isolated from a tidal sediments.</title>
        <authorList>
            <person name="Kwon K.K."/>
            <person name="Yang S.-H."/>
            <person name="Park M.-J."/>
        </authorList>
    </citation>
    <scope>NUCLEOTIDE SEQUENCE [LARGE SCALE GENOMIC DNA]</scope>
    <source>
        <strain evidence="3 4">MEBiC13590</strain>
    </source>
</reference>
<keyword evidence="4" id="KW-1185">Reference proteome</keyword>
<sequence length="211" mass="23351">MSKNTVALSRRHVLSGIAAAGLAAVLPAAPAAAAQDAAQRIADHFSSVRTMAGEFVQFGPNGEQTGGKFYIERPGKMLFLYEEPSPIRVVADGKTLVVNNKKLNTWDMYPLGKTPLKVLLGDRIDLTEKRVRKVTEGEELTTIVIGDKQLFGDSEITMMFDPASYDLRQWTIRDAQGKDTTVMVFNVQQGVKFGAKTFDIPYERIRREQGN</sequence>
<keyword evidence="1 2" id="KW-0732">Signal</keyword>
<dbReference type="CDD" id="cd16325">
    <property type="entry name" value="LolA"/>
    <property type="match status" value="1"/>
</dbReference>
<dbReference type="AlphaFoldDB" id="A0A6N1VIJ3"/>
<dbReference type="KEGG" id="orm:HTY61_16185"/>
<accession>A0A6N1VIJ3</accession>
<evidence type="ECO:0000256" key="2">
    <source>
        <dbReference type="SAM" id="SignalP"/>
    </source>
</evidence>
<evidence type="ECO:0000313" key="4">
    <source>
        <dbReference type="Proteomes" id="UP000509367"/>
    </source>
</evidence>
<dbReference type="Gene3D" id="2.50.20.10">
    <property type="entry name" value="Lipoprotein localisation LolA/LolB/LppX"/>
    <property type="match status" value="1"/>
</dbReference>
<proteinExistence type="predicted"/>
<feature type="signal peptide" evidence="2">
    <location>
        <begin position="1"/>
        <end position="33"/>
    </location>
</feature>
<dbReference type="SUPFAM" id="SSF89392">
    <property type="entry name" value="Prokaryotic lipoproteins and lipoprotein localization factors"/>
    <property type="match status" value="1"/>
</dbReference>
<gene>
    <name evidence="3" type="ORF">HTY61_16185</name>
</gene>
<feature type="chain" id="PRO_5026673621" evidence="2">
    <location>
        <begin position="34"/>
        <end position="211"/>
    </location>
</feature>
<name>A0A6N1VIJ3_9HYPH</name>
<dbReference type="InterPro" id="IPR029046">
    <property type="entry name" value="LolA/LolB/LppX"/>
</dbReference>
<dbReference type="RefSeq" id="WP_175278601.1">
    <property type="nucleotide sequence ID" value="NZ_CP054836.1"/>
</dbReference>
<dbReference type="Proteomes" id="UP000509367">
    <property type="component" value="Chromosome"/>
</dbReference>
<evidence type="ECO:0000256" key="1">
    <source>
        <dbReference type="ARBA" id="ARBA00022729"/>
    </source>
</evidence>
<organism evidence="3 4">
    <name type="scientific">Oricola thermophila</name>
    <dbReference type="NCBI Taxonomy" id="2742145"/>
    <lineage>
        <taxon>Bacteria</taxon>
        <taxon>Pseudomonadati</taxon>
        <taxon>Pseudomonadota</taxon>
        <taxon>Alphaproteobacteria</taxon>
        <taxon>Hyphomicrobiales</taxon>
        <taxon>Ahrensiaceae</taxon>
        <taxon>Oricola</taxon>
    </lineage>
</organism>
<dbReference type="InterPro" id="IPR004564">
    <property type="entry name" value="OM_lipoprot_carrier_LolA-like"/>
</dbReference>
<keyword evidence="3" id="KW-0449">Lipoprotein</keyword>
<dbReference type="Pfam" id="PF03548">
    <property type="entry name" value="LolA"/>
    <property type="match status" value="1"/>
</dbReference>